<protein>
    <submittedName>
        <fullName evidence="1">Uncharacterized protein</fullName>
    </submittedName>
</protein>
<sequence length="137" mass="15451">MSPSHVLLFQTHAICDVIMRYSAILPCGPSNRFPPSLISSVKMMSWLCKCYGDKMLQLHNLDVPRLASITPESDMNIHNCIELNNHFLTRKLTYSSRIHQSAQTQKYLTFAELDNATAIVFRGKELWSSSMCSAAAL</sequence>
<name>A0A0A8ZKD4_ARUDO</name>
<reference evidence="1" key="2">
    <citation type="journal article" date="2015" name="Data Brief">
        <title>Shoot transcriptome of the giant reed, Arundo donax.</title>
        <authorList>
            <person name="Barrero R.A."/>
            <person name="Guerrero F.D."/>
            <person name="Moolhuijzen P."/>
            <person name="Goolsby J.A."/>
            <person name="Tidwell J."/>
            <person name="Bellgard S.E."/>
            <person name="Bellgard M.I."/>
        </authorList>
    </citation>
    <scope>NUCLEOTIDE SEQUENCE</scope>
    <source>
        <tissue evidence="1">Shoot tissue taken approximately 20 cm above the soil surface</tissue>
    </source>
</reference>
<reference evidence="1" key="1">
    <citation type="submission" date="2014-09" db="EMBL/GenBank/DDBJ databases">
        <authorList>
            <person name="Magalhaes I.L.F."/>
            <person name="Oliveira U."/>
            <person name="Santos F.R."/>
            <person name="Vidigal T.H.D.A."/>
            <person name="Brescovit A.D."/>
            <person name="Santos A.J."/>
        </authorList>
    </citation>
    <scope>NUCLEOTIDE SEQUENCE</scope>
    <source>
        <tissue evidence="1">Shoot tissue taken approximately 20 cm above the soil surface</tissue>
    </source>
</reference>
<proteinExistence type="predicted"/>
<organism evidence="1">
    <name type="scientific">Arundo donax</name>
    <name type="common">Giant reed</name>
    <name type="synonym">Donax arundinaceus</name>
    <dbReference type="NCBI Taxonomy" id="35708"/>
    <lineage>
        <taxon>Eukaryota</taxon>
        <taxon>Viridiplantae</taxon>
        <taxon>Streptophyta</taxon>
        <taxon>Embryophyta</taxon>
        <taxon>Tracheophyta</taxon>
        <taxon>Spermatophyta</taxon>
        <taxon>Magnoliopsida</taxon>
        <taxon>Liliopsida</taxon>
        <taxon>Poales</taxon>
        <taxon>Poaceae</taxon>
        <taxon>PACMAD clade</taxon>
        <taxon>Arundinoideae</taxon>
        <taxon>Arundineae</taxon>
        <taxon>Arundo</taxon>
    </lineage>
</organism>
<dbReference type="AlphaFoldDB" id="A0A0A8ZKD4"/>
<evidence type="ECO:0000313" key="1">
    <source>
        <dbReference type="EMBL" id="JAD38108.1"/>
    </source>
</evidence>
<dbReference type="EMBL" id="GBRH01259787">
    <property type="protein sequence ID" value="JAD38108.1"/>
    <property type="molecule type" value="Transcribed_RNA"/>
</dbReference>
<accession>A0A0A8ZKD4</accession>